<dbReference type="Ensembl" id="ENSACCT00020001021.1">
    <property type="protein sequence ID" value="ENSACCP00020000987.1"/>
    <property type="gene ID" value="ENSACCG00020000692.1"/>
</dbReference>
<dbReference type="GO" id="GO:0042101">
    <property type="term" value="C:T cell receptor complex"/>
    <property type="evidence" value="ECO:0007669"/>
    <property type="project" value="UniProtKB-KW"/>
</dbReference>
<keyword evidence="4" id="KW-0675">Receptor</keyword>
<organism evidence="8 9">
    <name type="scientific">Aquila chrysaetos chrysaetos</name>
    <dbReference type="NCBI Taxonomy" id="223781"/>
    <lineage>
        <taxon>Eukaryota</taxon>
        <taxon>Metazoa</taxon>
        <taxon>Chordata</taxon>
        <taxon>Craniata</taxon>
        <taxon>Vertebrata</taxon>
        <taxon>Euteleostomi</taxon>
        <taxon>Archelosauria</taxon>
        <taxon>Archosauria</taxon>
        <taxon>Dinosauria</taxon>
        <taxon>Saurischia</taxon>
        <taxon>Theropoda</taxon>
        <taxon>Coelurosauria</taxon>
        <taxon>Aves</taxon>
        <taxon>Neognathae</taxon>
        <taxon>Neoaves</taxon>
        <taxon>Telluraves</taxon>
        <taxon>Accipitrimorphae</taxon>
        <taxon>Accipitriformes</taxon>
        <taxon>Accipitridae</taxon>
        <taxon>Accipitrinae</taxon>
        <taxon>Aquila</taxon>
    </lineage>
</organism>
<evidence type="ECO:0000256" key="4">
    <source>
        <dbReference type="ARBA" id="ARBA00023170"/>
    </source>
</evidence>
<dbReference type="InterPro" id="IPR007110">
    <property type="entry name" value="Ig-like_dom"/>
</dbReference>
<dbReference type="InterPro" id="IPR013106">
    <property type="entry name" value="Ig_V-set"/>
</dbReference>
<evidence type="ECO:0000313" key="8">
    <source>
        <dbReference type="Ensembl" id="ENSACCP00020000987.1"/>
    </source>
</evidence>
<dbReference type="InterPro" id="IPR036179">
    <property type="entry name" value="Ig-like_dom_sf"/>
</dbReference>
<sequence>LPGTMGQTTVTQQEGQVTVKERDTFQTTCTYQVTNFYGLLWYQQRKGQGPQLISYQAAAGPRRNGRLTTLLNTTGKNSLLRLEEVEVSDAALYLCAVQDTLLAGLHRNRGGCSEEQFPPCHCLHVALSSACPAAAPGAVVRLGFCLPSLCSLPCPASGHQQVKKTHQPGAGQDSLFKPFPHSPTAREWSHSFSCLFSFSGKSPGLSWEGTPMSLSPCWFLCPTAGNHFSVNLFPPIGNRNGSGDLFSGNPTPALPVEAQLEGAGFPAGSHPMKWRLLLMKYHPVHLRKPKVLGG</sequence>
<accession>A0A663DM84</accession>
<reference evidence="8" key="1">
    <citation type="submission" date="2025-08" db="UniProtKB">
        <authorList>
            <consortium name="Ensembl"/>
        </authorList>
    </citation>
    <scope>IDENTIFICATION</scope>
</reference>
<proteinExistence type="predicted"/>
<reference evidence="8" key="2">
    <citation type="submission" date="2025-09" db="UniProtKB">
        <authorList>
            <consortium name="Ensembl"/>
        </authorList>
    </citation>
    <scope>IDENTIFICATION</scope>
</reference>
<dbReference type="SUPFAM" id="SSF48726">
    <property type="entry name" value="Immunoglobulin"/>
    <property type="match status" value="1"/>
</dbReference>
<name>A0A663DM84_AQUCH</name>
<evidence type="ECO:0000256" key="3">
    <source>
        <dbReference type="ARBA" id="ARBA00023130"/>
    </source>
</evidence>
<dbReference type="Gene3D" id="2.60.40.10">
    <property type="entry name" value="Immunoglobulins"/>
    <property type="match status" value="1"/>
</dbReference>
<evidence type="ECO:0000256" key="2">
    <source>
        <dbReference type="ARBA" id="ARBA00022859"/>
    </source>
</evidence>
<dbReference type="AlphaFoldDB" id="A0A663DM84"/>
<keyword evidence="9" id="KW-1185">Reference proteome</keyword>
<evidence type="ECO:0000259" key="7">
    <source>
        <dbReference type="PROSITE" id="PS50835"/>
    </source>
</evidence>
<keyword evidence="3" id="KW-1064">Adaptive immunity</keyword>
<evidence type="ECO:0000313" key="9">
    <source>
        <dbReference type="Proteomes" id="UP000472275"/>
    </source>
</evidence>
<feature type="domain" description="Ig-like" evidence="7">
    <location>
        <begin position="2"/>
        <end position="99"/>
    </location>
</feature>
<dbReference type="InParanoid" id="A0A663DM84"/>
<dbReference type="PANTHER" id="PTHR19343:SF26">
    <property type="entry name" value="T CELL RECEPTOR ALPHA VARIABLE 1-1"/>
    <property type="match status" value="1"/>
</dbReference>
<keyword evidence="2" id="KW-0391">Immunity</keyword>
<evidence type="ECO:0000256" key="5">
    <source>
        <dbReference type="ARBA" id="ARBA00023319"/>
    </source>
</evidence>
<protein>
    <recommendedName>
        <fullName evidence="7">Ig-like domain-containing protein</fullName>
    </recommendedName>
</protein>
<dbReference type="Proteomes" id="UP000472275">
    <property type="component" value="Chromosome 8"/>
</dbReference>
<evidence type="ECO:0000256" key="6">
    <source>
        <dbReference type="ARBA" id="ARBA00043266"/>
    </source>
</evidence>
<dbReference type="Pfam" id="PF07686">
    <property type="entry name" value="V-set"/>
    <property type="match status" value="1"/>
</dbReference>
<dbReference type="GO" id="GO:0002250">
    <property type="term" value="P:adaptive immune response"/>
    <property type="evidence" value="ECO:0007669"/>
    <property type="project" value="UniProtKB-KW"/>
</dbReference>
<keyword evidence="6" id="KW-1279">T cell receptor</keyword>
<keyword evidence="1" id="KW-0732">Signal</keyword>
<dbReference type="InterPro" id="IPR051006">
    <property type="entry name" value="TCR_variable_domain"/>
</dbReference>
<dbReference type="PROSITE" id="PS50835">
    <property type="entry name" value="IG_LIKE"/>
    <property type="match status" value="1"/>
</dbReference>
<dbReference type="GO" id="GO:0042605">
    <property type="term" value="F:peptide antigen binding"/>
    <property type="evidence" value="ECO:0007669"/>
    <property type="project" value="TreeGrafter"/>
</dbReference>
<keyword evidence="5" id="KW-0393">Immunoglobulin domain</keyword>
<dbReference type="PANTHER" id="PTHR19343">
    <property type="entry name" value="T CELL RECEPTOR ALPHA VARIABLE 1-2"/>
    <property type="match status" value="1"/>
</dbReference>
<dbReference type="SMART" id="SM00406">
    <property type="entry name" value="IGv"/>
    <property type="match status" value="1"/>
</dbReference>
<evidence type="ECO:0000256" key="1">
    <source>
        <dbReference type="ARBA" id="ARBA00022729"/>
    </source>
</evidence>
<dbReference type="InterPro" id="IPR013783">
    <property type="entry name" value="Ig-like_fold"/>
</dbReference>
<dbReference type="GeneTree" id="ENSGT01030000235023"/>